<dbReference type="AlphaFoldDB" id="A0A5C3KBH3"/>
<reference evidence="1 2" key="1">
    <citation type="journal article" date="2019" name="Nat. Ecol. Evol.">
        <title>Megaphylogeny resolves global patterns of mushroom evolution.</title>
        <authorList>
            <person name="Varga T."/>
            <person name="Krizsan K."/>
            <person name="Foldi C."/>
            <person name="Dima B."/>
            <person name="Sanchez-Garcia M."/>
            <person name="Sanchez-Ramirez S."/>
            <person name="Szollosi G.J."/>
            <person name="Szarkandi J.G."/>
            <person name="Papp V."/>
            <person name="Albert L."/>
            <person name="Andreopoulos W."/>
            <person name="Angelini C."/>
            <person name="Antonin V."/>
            <person name="Barry K.W."/>
            <person name="Bougher N.L."/>
            <person name="Buchanan P."/>
            <person name="Buyck B."/>
            <person name="Bense V."/>
            <person name="Catcheside P."/>
            <person name="Chovatia M."/>
            <person name="Cooper J."/>
            <person name="Damon W."/>
            <person name="Desjardin D."/>
            <person name="Finy P."/>
            <person name="Geml J."/>
            <person name="Haridas S."/>
            <person name="Hughes K."/>
            <person name="Justo A."/>
            <person name="Karasinski D."/>
            <person name="Kautmanova I."/>
            <person name="Kiss B."/>
            <person name="Kocsube S."/>
            <person name="Kotiranta H."/>
            <person name="LaButti K.M."/>
            <person name="Lechner B.E."/>
            <person name="Liimatainen K."/>
            <person name="Lipzen A."/>
            <person name="Lukacs Z."/>
            <person name="Mihaltcheva S."/>
            <person name="Morgado L.N."/>
            <person name="Niskanen T."/>
            <person name="Noordeloos M.E."/>
            <person name="Ohm R.A."/>
            <person name="Ortiz-Santana B."/>
            <person name="Ovrebo C."/>
            <person name="Racz N."/>
            <person name="Riley R."/>
            <person name="Savchenko A."/>
            <person name="Shiryaev A."/>
            <person name="Soop K."/>
            <person name="Spirin V."/>
            <person name="Szebenyi C."/>
            <person name="Tomsovsky M."/>
            <person name="Tulloss R.E."/>
            <person name="Uehling J."/>
            <person name="Grigoriev I.V."/>
            <person name="Vagvolgyi C."/>
            <person name="Papp T."/>
            <person name="Martin F.M."/>
            <person name="Miettinen O."/>
            <person name="Hibbett D.S."/>
            <person name="Nagy L.G."/>
        </authorList>
    </citation>
    <scope>NUCLEOTIDE SEQUENCE [LARGE SCALE GENOMIC DNA]</scope>
    <source>
        <strain evidence="1 2">CBS 121175</strain>
    </source>
</reference>
<organism evidence="1 2">
    <name type="scientific">Coprinopsis marcescibilis</name>
    <name type="common">Agaric fungus</name>
    <name type="synonym">Psathyrella marcescibilis</name>
    <dbReference type="NCBI Taxonomy" id="230819"/>
    <lineage>
        <taxon>Eukaryota</taxon>
        <taxon>Fungi</taxon>
        <taxon>Dikarya</taxon>
        <taxon>Basidiomycota</taxon>
        <taxon>Agaricomycotina</taxon>
        <taxon>Agaricomycetes</taxon>
        <taxon>Agaricomycetidae</taxon>
        <taxon>Agaricales</taxon>
        <taxon>Agaricineae</taxon>
        <taxon>Psathyrellaceae</taxon>
        <taxon>Coprinopsis</taxon>
    </lineage>
</organism>
<dbReference type="STRING" id="230819.A0A5C3KBH3"/>
<keyword evidence="2" id="KW-1185">Reference proteome</keyword>
<dbReference type="OrthoDB" id="3187773at2759"/>
<evidence type="ECO:0000313" key="1">
    <source>
        <dbReference type="EMBL" id="TFK17436.1"/>
    </source>
</evidence>
<proteinExistence type="predicted"/>
<dbReference type="Proteomes" id="UP000307440">
    <property type="component" value="Unassembled WGS sequence"/>
</dbReference>
<protein>
    <submittedName>
        <fullName evidence="1">Uncharacterized protein</fullName>
    </submittedName>
</protein>
<evidence type="ECO:0000313" key="2">
    <source>
        <dbReference type="Proteomes" id="UP000307440"/>
    </source>
</evidence>
<name>A0A5C3KBH3_COPMA</name>
<accession>A0A5C3KBH3</accession>
<dbReference type="EMBL" id="ML210511">
    <property type="protein sequence ID" value="TFK17436.1"/>
    <property type="molecule type" value="Genomic_DNA"/>
</dbReference>
<sequence>MFFTGKIYVHHSAIARFFAPSDVCGSGGMHRQTIRCNPKWEGGGRFDMVIMHDRAGEEAVLGPKVAQLYLIFSFTDTTTEIEHHCALISMFPVDGDSDMKDPATGMWIVKRQEDGEDKPLPLQIVLLSEILRGAHLIPVYGTGYLPQDFSHVDALDSFYQYYVNPYVDNHTHEYLSRYDP</sequence>
<gene>
    <name evidence="1" type="ORF">FA15DRAFT_710800</name>
</gene>